<reference evidence="2 3" key="1">
    <citation type="submission" date="2020-02" db="EMBL/GenBank/DDBJ databases">
        <authorList>
            <person name="Ma Q."/>
            <person name="Huang Y."/>
            <person name="Song X."/>
            <person name="Pei D."/>
        </authorList>
    </citation>
    <scope>NUCLEOTIDE SEQUENCE [LARGE SCALE GENOMIC DNA]</scope>
    <source>
        <strain evidence="2">Sxm20200214</strain>
        <tissue evidence="2">Leaf</tissue>
    </source>
</reference>
<evidence type="ECO:0000313" key="2">
    <source>
        <dbReference type="EMBL" id="KAG2286722.1"/>
    </source>
</evidence>
<protein>
    <submittedName>
        <fullName evidence="2">Uncharacterized protein</fullName>
    </submittedName>
</protein>
<dbReference type="AlphaFoldDB" id="A0A8X7RF92"/>
<dbReference type="Gene3D" id="3.90.940.40">
    <property type="entry name" value="Protein CHLORORESPIRATORY REDUCTION 7"/>
    <property type="match status" value="1"/>
</dbReference>
<dbReference type="Pfam" id="PF12095">
    <property type="entry name" value="CRR7"/>
    <property type="match status" value="1"/>
</dbReference>
<evidence type="ECO:0000313" key="3">
    <source>
        <dbReference type="Proteomes" id="UP000886595"/>
    </source>
</evidence>
<dbReference type="EMBL" id="JAAMPC010000010">
    <property type="protein sequence ID" value="KAG2286720.1"/>
    <property type="molecule type" value="Genomic_DNA"/>
</dbReference>
<dbReference type="GO" id="GO:0009570">
    <property type="term" value="C:chloroplast stroma"/>
    <property type="evidence" value="ECO:0007669"/>
    <property type="project" value="TreeGrafter"/>
</dbReference>
<accession>A0A8X7RF92</accession>
<dbReference type="OrthoDB" id="1879114at2759"/>
<proteinExistence type="predicted"/>
<dbReference type="Proteomes" id="UP000886595">
    <property type="component" value="Unassembled WGS sequence"/>
</dbReference>
<dbReference type="InterPro" id="IPR038150">
    <property type="entry name" value="CRR7-like_sf"/>
</dbReference>
<organism evidence="2 3">
    <name type="scientific">Brassica carinata</name>
    <name type="common">Ethiopian mustard</name>
    <name type="synonym">Abyssinian cabbage</name>
    <dbReference type="NCBI Taxonomy" id="52824"/>
    <lineage>
        <taxon>Eukaryota</taxon>
        <taxon>Viridiplantae</taxon>
        <taxon>Streptophyta</taxon>
        <taxon>Embryophyta</taxon>
        <taxon>Tracheophyta</taxon>
        <taxon>Spermatophyta</taxon>
        <taxon>Magnoliopsida</taxon>
        <taxon>eudicotyledons</taxon>
        <taxon>Gunneridae</taxon>
        <taxon>Pentapetalae</taxon>
        <taxon>rosids</taxon>
        <taxon>malvids</taxon>
        <taxon>Brassicales</taxon>
        <taxon>Brassicaceae</taxon>
        <taxon>Brassiceae</taxon>
        <taxon>Brassica</taxon>
    </lineage>
</organism>
<sequence>MEISLQKQIFNSRDKLFNSRQNQWAWIERFQATDFLPANSTNLFHDPISCPMLGIMTPGKSRNHLSVCAIRRRRVHSNSDTYVLLEAGQDEQFVSEDELKAKLKGWLENWFDNLDEAVDFLVKAVCELEVYGEVGSVQWYQVRLE</sequence>
<dbReference type="PANTHER" id="PTHR36803:SF1">
    <property type="entry name" value="PROTEIN CHLORORESPIRATORY REDUCTION 7, CHLOROPLASTIC"/>
    <property type="match status" value="1"/>
</dbReference>
<comment type="caution">
    <text evidence="2">The sequence shown here is derived from an EMBL/GenBank/DDBJ whole genome shotgun (WGS) entry which is preliminary data.</text>
</comment>
<name>A0A8X7RF92_BRACI</name>
<dbReference type="InterPro" id="IPR021954">
    <property type="entry name" value="CRR7"/>
</dbReference>
<dbReference type="EMBL" id="JAAMPC010000010">
    <property type="protein sequence ID" value="KAG2286722.1"/>
    <property type="molecule type" value="Genomic_DNA"/>
</dbReference>
<dbReference type="PANTHER" id="PTHR36803">
    <property type="entry name" value="PROTEIN CHLORORESPIRATORY REDUCTION 7, CHLOROPLASTIC"/>
    <property type="match status" value="1"/>
</dbReference>
<gene>
    <name evidence="1" type="ORF">Bca52824_046324</name>
    <name evidence="2" type="ORF">Bca52824_046326</name>
</gene>
<evidence type="ECO:0000313" key="1">
    <source>
        <dbReference type="EMBL" id="KAG2286720.1"/>
    </source>
</evidence>
<keyword evidence="3" id="KW-1185">Reference proteome</keyword>